<evidence type="ECO:0000256" key="1">
    <source>
        <dbReference type="SAM" id="MobiDB-lite"/>
    </source>
</evidence>
<reference evidence="3 4" key="1">
    <citation type="journal article" date="2010" name="Nature">
        <title>The Ectocarpus genome and the independent evolution of multicellularity in brown algae.</title>
        <authorList>
            <person name="Cock J.M."/>
            <person name="Sterck L."/>
            <person name="Rouze P."/>
            <person name="Scornet D."/>
            <person name="Allen A.E."/>
            <person name="Amoutzias G."/>
            <person name="Anthouard V."/>
            <person name="Artiguenave F."/>
            <person name="Aury J.M."/>
            <person name="Badger J.H."/>
            <person name="Beszteri B."/>
            <person name="Billiau K."/>
            <person name="Bonnet E."/>
            <person name="Bothwell J.H."/>
            <person name="Bowler C."/>
            <person name="Boyen C."/>
            <person name="Brownlee C."/>
            <person name="Carrano C.J."/>
            <person name="Charrier B."/>
            <person name="Cho G.Y."/>
            <person name="Coelho S.M."/>
            <person name="Collen J."/>
            <person name="Corre E."/>
            <person name="Da Silva C."/>
            <person name="Delage L."/>
            <person name="Delaroque N."/>
            <person name="Dittami S.M."/>
            <person name="Doulbeau S."/>
            <person name="Elias M."/>
            <person name="Farnham G."/>
            <person name="Gachon C.M."/>
            <person name="Gschloessl B."/>
            <person name="Heesch S."/>
            <person name="Jabbari K."/>
            <person name="Jubin C."/>
            <person name="Kawai H."/>
            <person name="Kimura K."/>
            <person name="Kloareg B."/>
            <person name="Kupper F.C."/>
            <person name="Lang D."/>
            <person name="Le Bail A."/>
            <person name="Leblanc C."/>
            <person name="Lerouge P."/>
            <person name="Lohr M."/>
            <person name="Lopez P.J."/>
            <person name="Martens C."/>
            <person name="Maumus F."/>
            <person name="Michel G."/>
            <person name="Miranda-Saavedra D."/>
            <person name="Morales J."/>
            <person name="Moreau H."/>
            <person name="Motomura T."/>
            <person name="Nagasato C."/>
            <person name="Napoli C.A."/>
            <person name="Nelson D.R."/>
            <person name="Nyvall-Collen P."/>
            <person name="Peters A.F."/>
            <person name="Pommier C."/>
            <person name="Potin P."/>
            <person name="Poulain J."/>
            <person name="Quesneville H."/>
            <person name="Read B."/>
            <person name="Rensing S.A."/>
            <person name="Ritter A."/>
            <person name="Rousvoal S."/>
            <person name="Samanta M."/>
            <person name="Samson G."/>
            <person name="Schroeder D.C."/>
            <person name="Segurens B."/>
            <person name="Strittmatter M."/>
            <person name="Tonon T."/>
            <person name="Tregear J.W."/>
            <person name="Valentin K."/>
            <person name="von Dassow P."/>
            <person name="Yamagishi T."/>
            <person name="Van de Peer Y."/>
            <person name="Wincker P."/>
        </authorList>
    </citation>
    <scope>NUCLEOTIDE SEQUENCE [LARGE SCALE GENOMIC DNA]</scope>
    <source>
        <strain evidence="4">Ec32 / CCAP1310/4</strain>
    </source>
</reference>
<feature type="chain" id="PRO_5003095854" evidence="2">
    <location>
        <begin position="34"/>
        <end position="187"/>
    </location>
</feature>
<dbReference type="EMBL" id="FN649739">
    <property type="protein sequence ID" value="CBJ31227.1"/>
    <property type="molecule type" value="Genomic_DNA"/>
</dbReference>
<evidence type="ECO:0000313" key="4">
    <source>
        <dbReference type="Proteomes" id="UP000002630"/>
    </source>
</evidence>
<protein>
    <submittedName>
        <fullName evidence="3">Uncharacterized protein</fullName>
    </submittedName>
</protein>
<gene>
    <name evidence="3" type="ORF">Esi_0239_0030</name>
</gene>
<dbReference type="AlphaFoldDB" id="D7FST6"/>
<feature type="compositionally biased region" description="Polar residues" evidence="1">
    <location>
        <begin position="137"/>
        <end position="149"/>
    </location>
</feature>
<name>D7FST6_ECTSI</name>
<evidence type="ECO:0000313" key="3">
    <source>
        <dbReference type="EMBL" id="CBJ31227.1"/>
    </source>
</evidence>
<keyword evidence="4" id="KW-1185">Reference proteome</keyword>
<dbReference type="EMBL" id="FN648419">
    <property type="protein sequence ID" value="CBJ31227.1"/>
    <property type="molecule type" value="Genomic_DNA"/>
</dbReference>
<feature type="signal peptide" evidence="2">
    <location>
        <begin position="1"/>
        <end position="33"/>
    </location>
</feature>
<keyword evidence="2" id="KW-0732">Signal</keyword>
<proteinExistence type="predicted"/>
<accession>D7FST6</accession>
<organism evidence="3 4">
    <name type="scientific">Ectocarpus siliculosus</name>
    <name type="common">Brown alga</name>
    <name type="synonym">Conferva siliculosa</name>
    <dbReference type="NCBI Taxonomy" id="2880"/>
    <lineage>
        <taxon>Eukaryota</taxon>
        <taxon>Sar</taxon>
        <taxon>Stramenopiles</taxon>
        <taxon>Ochrophyta</taxon>
        <taxon>PX clade</taxon>
        <taxon>Phaeophyceae</taxon>
        <taxon>Ectocarpales</taxon>
        <taxon>Ectocarpaceae</taxon>
        <taxon>Ectocarpus</taxon>
    </lineage>
</organism>
<sequence>MGRSPAALPRLVLVVATLCLLSAPNTVVLRVDAQSRDCSDLLLACDESDFCSACLASTSEPAYAACESALPSDLFVCQYAEYNVCCYNEASGNDCVGDPVTYAYLECLWDTTDSCEDDDWTCSGSFTAAPTPAPSELTVSASVAPTASGDSEDTDTTSGGSALFSTSVGRVATGLLAFCAAAAAVVV</sequence>
<dbReference type="Proteomes" id="UP000002630">
    <property type="component" value="Linkage Group LG14"/>
</dbReference>
<evidence type="ECO:0000256" key="2">
    <source>
        <dbReference type="SAM" id="SignalP"/>
    </source>
</evidence>
<dbReference type="InParanoid" id="D7FST6"/>
<feature type="region of interest" description="Disordered" evidence="1">
    <location>
        <begin position="132"/>
        <end position="158"/>
    </location>
</feature>